<dbReference type="InterPro" id="IPR006180">
    <property type="entry name" value="3-OHacyl-CoA_DH_CS"/>
</dbReference>
<dbReference type="Gene3D" id="3.40.50.720">
    <property type="entry name" value="NAD(P)-binding Rossmann-like Domain"/>
    <property type="match status" value="1"/>
</dbReference>
<dbReference type="PROSITE" id="PS00067">
    <property type="entry name" value="3HCDH"/>
    <property type="match status" value="1"/>
</dbReference>
<dbReference type="InterPro" id="IPR006176">
    <property type="entry name" value="3-OHacyl-CoA_DH_NAD-bd"/>
</dbReference>
<dbReference type="Pfam" id="PF00725">
    <property type="entry name" value="3HCDH"/>
    <property type="match status" value="1"/>
</dbReference>
<dbReference type="NCBIfam" id="NF004783">
    <property type="entry name" value="PRK06129.1"/>
    <property type="match status" value="1"/>
</dbReference>
<dbReference type="InterPro" id="IPR029752">
    <property type="entry name" value="D-isomer_DH_CS1"/>
</dbReference>
<name>A0A2L2BRI8_9MICO</name>
<dbReference type="InterPro" id="IPR013328">
    <property type="entry name" value="6PGD_dom2"/>
</dbReference>
<feature type="domain" description="3-hydroxyacyl-CoA dehydrogenase NAD binding" evidence="5">
    <location>
        <begin position="27"/>
        <end position="205"/>
    </location>
</feature>
<dbReference type="AlphaFoldDB" id="A0A2L2BRI8"/>
<comment type="pathway">
    <text evidence="1">Lipid metabolism; butanoate metabolism.</text>
</comment>
<dbReference type="EMBL" id="CP026923">
    <property type="protein sequence ID" value="AVG24285.1"/>
    <property type="molecule type" value="Genomic_DNA"/>
</dbReference>
<evidence type="ECO:0000259" key="4">
    <source>
        <dbReference type="Pfam" id="PF00725"/>
    </source>
</evidence>
<evidence type="ECO:0000256" key="3">
    <source>
        <dbReference type="ARBA" id="ARBA00023002"/>
    </source>
</evidence>
<dbReference type="GO" id="GO:0070403">
    <property type="term" value="F:NAD+ binding"/>
    <property type="evidence" value="ECO:0007669"/>
    <property type="project" value="InterPro"/>
</dbReference>
<dbReference type="Gene3D" id="1.10.1040.10">
    <property type="entry name" value="N-(1-d-carboxylethyl)-l-norvaline Dehydrogenase, domain 2"/>
    <property type="match status" value="1"/>
</dbReference>
<feature type="domain" description="3-hydroxyacyl-CoA dehydrogenase C-terminal" evidence="4">
    <location>
        <begin position="209"/>
        <end position="297"/>
    </location>
</feature>
<keyword evidence="3 6" id="KW-0560">Oxidoreductase</keyword>
<evidence type="ECO:0000256" key="1">
    <source>
        <dbReference type="ARBA" id="ARBA00005086"/>
    </source>
</evidence>
<protein>
    <submittedName>
        <fullName evidence="6">3-hydroxyacyl-CoA dehydrogenase</fullName>
        <ecNumber evidence="6">1.1.1.35</ecNumber>
    </submittedName>
</protein>
<evidence type="ECO:0000256" key="2">
    <source>
        <dbReference type="ARBA" id="ARBA00009463"/>
    </source>
</evidence>
<dbReference type="PANTHER" id="PTHR48075">
    <property type="entry name" value="3-HYDROXYACYL-COA DEHYDROGENASE FAMILY PROTEIN"/>
    <property type="match status" value="1"/>
</dbReference>
<dbReference type="Proteomes" id="UP000243077">
    <property type="component" value="Chromosome"/>
</dbReference>
<evidence type="ECO:0000313" key="6">
    <source>
        <dbReference type="EMBL" id="AVG24285.1"/>
    </source>
</evidence>
<evidence type="ECO:0000313" key="7">
    <source>
        <dbReference type="Proteomes" id="UP000243077"/>
    </source>
</evidence>
<dbReference type="InterPro" id="IPR008927">
    <property type="entry name" value="6-PGluconate_DH-like_C_sf"/>
</dbReference>
<dbReference type="InterPro" id="IPR006108">
    <property type="entry name" value="3HC_DH_C"/>
</dbReference>
<dbReference type="Pfam" id="PF02737">
    <property type="entry name" value="3HCDH_N"/>
    <property type="match status" value="1"/>
</dbReference>
<dbReference type="SUPFAM" id="SSF48179">
    <property type="entry name" value="6-phosphogluconate dehydrogenase C-terminal domain-like"/>
    <property type="match status" value="1"/>
</dbReference>
<proteinExistence type="inferred from homology"/>
<gene>
    <name evidence="6" type="ORF">C3B54_111341</name>
</gene>
<dbReference type="KEGG" id="psai:C3B54_111341"/>
<evidence type="ECO:0000259" key="5">
    <source>
        <dbReference type="Pfam" id="PF02737"/>
    </source>
</evidence>
<keyword evidence="7" id="KW-1185">Reference proteome</keyword>
<accession>A0A2L2BRI8</accession>
<dbReference type="PANTHER" id="PTHR48075:SF1">
    <property type="entry name" value="LAMBDA-CRYSTALLIN HOMOLOG"/>
    <property type="match status" value="1"/>
</dbReference>
<organism evidence="6 7">
    <name type="scientific">Pontimonas salivibrio</name>
    <dbReference type="NCBI Taxonomy" id="1159327"/>
    <lineage>
        <taxon>Bacteria</taxon>
        <taxon>Bacillati</taxon>
        <taxon>Actinomycetota</taxon>
        <taxon>Actinomycetes</taxon>
        <taxon>Micrococcales</taxon>
        <taxon>Microbacteriaceae</taxon>
        <taxon>Pontimonas</taxon>
    </lineage>
</organism>
<dbReference type="SUPFAM" id="SSF51735">
    <property type="entry name" value="NAD(P)-binding Rossmann-fold domains"/>
    <property type="match status" value="1"/>
</dbReference>
<dbReference type="PROSITE" id="PS00065">
    <property type="entry name" value="D_2_HYDROXYACID_DH_1"/>
    <property type="match status" value="1"/>
</dbReference>
<reference evidence="6 7" key="1">
    <citation type="submission" date="2018-02" db="EMBL/GenBank/DDBJ databases">
        <title>Complete genome of the streamlined marine actinobacterium Pontimonas salivibrio CL-TW6 adapted to coastal planktonic lifestype.</title>
        <authorList>
            <person name="Cho B.C."/>
            <person name="Hardies S.C."/>
            <person name="Jang G.I."/>
            <person name="Hwang C.Y."/>
        </authorList>
    </citation>
    <scope>NUCLEOTIDE SEQUENCE [LARGE SCALE GENOMIC DNA]</scope>
    <source>
        <strain evidence="6 7">CL-TW6</strain>
    </source>
</reference>
<dbReference type="EC" id="1.1.1.35" evidence="6"/>
<sequence length="330" mass="36335">MADGIGSFFVTAVRPSPEQERITVSETVAIVGAGSIGVGFAVHFASHGYRVKMWDALPDAFERARNDMSARLELLISEGVVDSSVEEVFGRVSFHDILLDALSGAALVQECAPEQVGTKREIFQQIGAYSEKTAILASSSSAIVSSEFATVTPARSRVLIGHPGNPPYLIPVIEVVPSRYTDDAITQAAIDFYARSGLSPVLIREETEGFVFNRLQGALLREAYCLVRDGVISVDDLDEVVRRGLGRRWAFMGPFETSDLNTRGGIESHAQKMGPAYARMGQERGQNDPWTEDLVRAVSDQRRALLPLEKWDERVVWRDRQLIALRKLLG</sequence>
<comment type="similarity">
    <text evidence="2">Belongs to the 3-hydroxyacyl-CoA dehydrogenase family.</text>
</comment>
<dbReference type="GO" id="GO:0006631">
    <property type="term" value="P:fatty acid metabolic process"/>
    <property type="evidence" value="ECO:0007669"/>
    <property type="project" value="InterPro"/>
</dbReference>
<dbReference type="GO" id="GO:0003857">
    <property type="term" value="F:(3S)-3-hydroxyacyl-CoA dehydrogenase (NAD+) activity"/>
    <property type="evidence" value="ECO:0007669"/>
    <property type="project" value="UniProtKB-EC"/>
</dbReference>
<dbReference type="GO" id="GO:0050104">
    <property type="term" value="F:L-gulonate 3-dehydrogenase activity"/>
    <property type="evidence" value="ECO:0007669"/>
    <property type="project" value="TreeGrafter"/>
</dbReference>
<dbReference type="InterPro" id="IPR036291">
    <property type="entry name" value="NAD(P)-bd_dom_sf"/>
</dbReference>